<evidence type="ECO:0000313" key="14">
    <source>
        <dbReference type="EMBL" id="SIS69245.1"/>
    </source>
</evidence>
<keyword evidence="7 14" id="KW-0418">Kinase</keyword>
<dbReference type="Gene3D" id="3.30.565.10">
    <property type="entry name" value="Histidine kinase-like ATPase, C-terminal domain"/>
    <property type="match status" value="1"/>
</dbReference>
<dbReference type="InterPro" id="IPR005467">
    <property type="entry name" value="His_kinase_dom"/>
</dbReference>
<sequence>MPLGNTVRALLGTSSFRQTGLIVLAFLLVALASVLLSRYLIEHLLRAHVTEIILSDIKTKVQTTNLERVDKVLQLLRHREHFDPRKERESFLVDASGLLLVGDEQLYSALKPQLPPCSASDCPSPPLSLHTNTADLLGMRVRLQDGGQYISAYDIRPMLDKVRMIPLAAGSALFAVLLAALLIGLRFSSLTLRRVDAINRALARYSGGCRDARVPTGPQHDEFARLGSEVNHALDRIDRLVEEVRSTSGHIAHELRTPLTRLQTRLVSLADQTTGGVHDELLSAVEEVGRIYQLSRAILRLGEIETGRCQHHATALDAGRLLQEVADYYQPLAEQQQCVLRVDAPASCLLYGDQALLFQALSNLLDNALKYAPGQPIELVARRDGGNTLIGVRDHGPGIAPTERAVALQRFRRLNNAHDRPGDGLGLPLVKAVAELHRGGLVFTLPDSEPVAGLTVLLRLRGAA</sequence>
<comment type="catalytic activity">
    <reaction evidence="1">
        <text>ATP + protein L-histidine = ADP + protein N-phospho-L-histidine.</text>
        <dbReference type="EC" id="2.7.13.3"/>
    </reaction>
</comment>
<keyword evidence="15" id="KW-1185">Reference proteome</keyword>
<feature type="transmembrane region" description="Helical" evidence="11">
    <location>
        <begin position="20"/>
        <end position="41"/>
    </location>
</feature>
<proteinExistence type="predicted"/>
<evidence type="ECO:0000259" key="12">
    <source>
        <dbReference type="PROSITE" id="PS50109"/>
    </source>
</evidence>
<dbReference type="PANTHER" id="PTHR45436:SF8">
    <property type="entry name" value="HISTIDINE KINASE"/>
    <property type="match status" value="1"/>
</dbReference>
<dbReference type="EMBL" id="FTOA01000003">
    <property type="protein sequence ID" value="SIS69245.1"/>
    <property type="molecule type" value="Genomic_DNA"/>
</dbReference>
<evidence type="ECO:0000256" key="7">
    <source>
        <dbReference type="ARBA" id="ARBA00022777"/>
    </source>
</evidence>
<evidence type="ECO:0000256" key="8">
    <source>
        <dbReference type="ARBA" id="ARBA00022989"/>
    </source>
</evidence>
<evidence type="ECO:0000313" key="15">
    <source>
        <dbReference type="Proteomes" id="UP000185678"/>
    </source>
</evidence>
<evidence type="ECO:0000256" key="9">
    <source>
        <dbReference type="ARBA" id="ARBA00023012"/>
    </source>
</evidence>
<evidence type="ECO:0000256" key="3">
    <source>
        <dbReference type="ARBA" id="ARBA00012438"/>
    </source>
</evidence>
<evidence type="ECO:0000256" key="5">
    <source>
        <dbReference type="ARBA" id="ARBA00022679"/>
    </source>
</evidence>
<evidence type="ECO:0000256" key="1">
    <source>
        <dbReference type="ARBA" id="ARBA00000085"/>
    </source>
</evidence>
<feature type="domain" description="HAMP" evidence="13">
    <location>
        <begin position="189"/>
        <end position="242"/>
    </location>
</feature>
<dbReference type="InterPro" id="IPR003594">
    <property type="entry name" value="HATPase_dom"/>
</dbReference>
<organism evidence="14 15">
    <name type="scientific">Insolitispirillum peregrinum</name>
    <dbReference type="NCBI Taxonomy" id="80876"/>
    <lineage>
        <taxon>Bacteria</taxon>
        <taxon>Pseudomonadati</taxon>
        <taxon>Pseudomonadota</taxon>
        <taxon>Alphaproteobacteria</taxon>
        <taxon>Rhodospirillales</taxon>
        <taxon>Novispirillaceae</taxon>
        <taxon>Insolitispirillum</taxon>
    </lineage>
</organism>
<dbReference type="PRINTS" id="PR00344">
    <property type="entry name" value="BCTRLSENSOR"/>
</dbReference>
<keyword evidence="4" id="KW-0597">Phosphoprotein</keyword>
<keyword evidence="9" id="KW-0902">Two-component regulatory system</keyword>
<dbReference type="InterPro" id="IPR003660">
    <property type="entry name" value="HAMP_dom"/>
</dbReference>
<dbReference type="Pfam" id="PF02518">
    <property type="entry name" value="HATPase_c"/>
    <property type="match status" value="1"/>
</dbReference>
<gene>
    <name evidence="14" type="ORF">SAMN05421779_103132</name>
</gene>
<dbReference type="SMART" id="SM00304">
    <property type="entry name" value="HAMP"/>
    <property type="match status" value="1"/>
</dbReference>
<dbReference type="InterPro" id="IPR036890">
    <property type="entry name" value="HATPase_C_sf"/>
</dbReference>
<dbReference type="GO" id="GO:0005886">
    <property type="term" value="C:plasma membrane"/>
    <property type="evidence" value="ECO:0007669"/>
    <property type="project" value="TreeGrafter"/>
</dbReference>
<keyword evidence="5" id="KW-0808">Transferase</keyword>
<keyword evidence="6 11" id="KW-0812">Transmembrane</keyword>
<dbReference type="EC" id="2.7.13.3" evidence="3"/>
<keyword evidence="8 11" id="KW-1133">Transmembrane helix</keyword>
<dbReference type="InterPro" id="IPR050428">
    <property type="entry name" value="TCS_sensor_his_kinase"/>
</dbReference>
<dbReference type="SMART" id="SM00387">
    <property type="entry name" value="HATPase_c"/>
    <property type="match status" value="1"/>
</dbReference>
<dbReference type="PROSITE" id="PS50885">
    <property type="entry name" value="HAMP"/>
    <property type="match status" value="1"/>
</dbReference>
<evidence type="ECO:0000256" key="2">
    <source>
        <dbReference type="ARBA" id="ARBA00004370"/>
    </source>
</evidence>
<name>A0A1N7L5V0_9PROT</name>
<dbReference type="SUPFAM" id="SSF55874">
    <property type="entry name" value="ATPase domain of HSP90 chaperone/DNA topoisomerase II/histidine kinase"/>
    <property type="match status" value="1"/>
</dbReference>
<dbReference type="Proteomes" id="UP000185678">
    <property type="component" value="Unassembled WGS sequence"/>
</dbReference>
<dbReference type="CDD" id="cd00075">
    <property type="entry name" value="HATPase"/>
    <property type="match status" value="1"/>
</dbReference>
<reference evidence="14 15" key="1">
    <citation type="submission" date="2017-01" db="EMBL/GenBank/DDBJ databases">
        <authorList>
            <person name="Mah S.A."/>
            <person name="Swanson W.J."/>
            <person name="Moy G.W."/>
            <person name="Vacquier V.D."/>
        </authorList>
    </citation>
    <scope>NUCLEOTIDE SEQUENCE [LARGE SCALE GENOMIC DNA]</scope>
    <source>
        <strain evidence="14 15">DSM 11589</strain>
    </source>
</reference>
<evidence type="ECO:0000256" key="4">
    <source>
        <dbReference type="ARBA" id="ARBA00022553"/>
    </source>
</evidence>
<comment type="subcellular location">
    <subcellularLocation>
        <location evidence="2">Membrane</location>
    </subcellularLocation>
</comment>
<dbReference type="RefSeq" id="WP_076399778.1">
    <property type="nucleotide sequence ID" value="NZ_FTOA01000003.1"/>
</dbReference>
<protein>
    <recommendedName>
        <fullName evidence="3">histidine kinase</fullName>
        <ecNumber evidence="3">2.7.13.3</ecNumber>
    </recommendedName>
</protein>
<evidence type="ECO:0000259" key="13">
    <source>
        <dbReference type="PROSITE" id="PS50885"/>
    </source>
</evidence>
<dbReference type="STRING" id="80876.SAMN05421779_103132"/>
<dbReference type="PROSITE" id="PS50109">
    <property type="entry name" value="HIS_KIN"/>
    <property type="match status" value="1"/>
</dbReference>
<dbReference type="InterPro" id="IPR036097">
    <property type="entry name" value="HisK_dim/P_sf"/>
</dbReference>
<dbReference type="InterPro" id="IPR004358">
    <property type="entry name" value="Sig_transdc_His_kin-like_C"/>
</dbReference>
<dbReference type="AlphaFoldDB" id="A0A1N7L5V0"/>
<evidence type="ECO:0000256" key="10">
    <source>
        <dbReference type="ARBA" id="ARBA00023136"/>
    </source>
</evidence>
<feature type="domain" description="Histidine kinase" evidence="12">
    <location>
        <begin position="250"/>
        <end position="464"/>
    </location>
</feature>
<dbReference type="SUPFAM" id="SSF47384">
    <property type="entry name" value="Homodimeric domain of signal transducing histidine kinase"/>
    <property type="match status" value="1"/>
</dbReference>
<feature type="transmembrane region" description="Helical" evidence="11">
    <location>
        <begin position="165"/>
        <end position="185"/>
    </location>
</feature>
<dbReference type="GO" id="GO:0000155">
    <property type="term" value="F:phosphorelay sensor kinase activity"/>
    <property type="evidence" value="ECO:0007669"/>
    <property type="project" value="InterPro"/>
</dbReference>
<evidence type="ECO:0000256" key="6">
    <source>
        <dbReference type="ARBA" id="ARBA00022692"/>
    </source>
</evidence>
<evidence type="ECO:0000256" key="11">
    <source>
        <dbReference type="SAM" id="Phobius"/>
    </source>
</evidence>
<keyword evidence="10 11" id="KW-0472">Membrane</keyword>
<accession>A0A1N7L5V0</accession>
<dbReference type="Gene3D" id="1.10.287.130">
    <property type="match status" value="1"/>
</dbReference>
<dbReference type="PANTHER" id="PTHR45436">
    <property type="entry name" value="SENSOR HISTIDINE KINASE YKOH"/>
    <property type="match status" value="1"/>
</dbReference>